<evidence type="ECO:0000313" key="2">
    <source>
        <dbReference type="Proteomes" id="UP000024329"/>
    </source>
</evidence>
<dbReference type="AlphaFoldDB" id="A0A031JCQ3"/>
<reference evidence="1 2" key="1">
    <citation type="submission" date="2014-03" db="EMBL/GenBank/DDBJ databases">
        <title>Whole genome sequence of Novosphingobium resinovorum KF1.</title>
        <authorList>
            <person name="Gan H.M."/>
            <person name="Gan H.Y."/>
            <person name="Chew T.H."/>
            <person name="Savka M.A."/>
        </authorList>
    </citation>
    <scope>NUCLEOTIDE SEQUENCE [LARGE SCALE GENOMIC DNA]</scope>
    <source>
        <strain evidence="1 2">KF1</strain>
    </source>
</reference>
<evidence type="ECO:0000313" key="1">
    <source>
        <dbReference type="EMBL" id="EZP70495.1"/>
    </source>
</evidence>
<proteinExistence type="predicted"/>
<dbReference type="EMBL" id="JFYZ01000066">
    <property type="protein sequence ID" value="EZP70495.1"/>
    <property type="molecule type" value="Genomic_DNA"/>
</dbReference>
<accession>A0A031JCQ3</accession>
<comment type="caution">
    <text evidence="1">The sequence shown here is derived from an EMBL/GenBank/DDBJ whole genome shotgun (WGS) entry which is preliminary data.</text>
</comment>
<gene>
    <name evidence="1" type="ORF">BV97_05419</name>
</gene>
<name>A0A031JCQ3_9SPHN</name>
<sequence length="129" mass="13922">MGGGAANKVDQATVNAWDNHGNSAGANVLGTRSVGFEDQVNLWIEGAEGRVRMPRSMLPPIRGGENGWFKLKDIEISDREITASVAVNALNNPKLRVDRCSGMISISGKAGDFTGRCQKYDPATERRAF</sequence>
<dbReference type="Proteomes" id="UP000024329">
    <property type="component" value="Unassembled WGS sequence"/>
</dbReference>
<protein>
    <submittedName>
        <fullName evidence="1">Uncharacterized protein</fullName>
    </submittedName>
</protein>
<organism evidence="1 2">
    <name type="scientific">Novosphingobium resinovorum</name>
    <dbReference type="NCBI Taxonomy" id="158500"/>
    <lineage>
        <taxon>Bacteria</taxon>
        <taxon>Pseudomonadati</taxon>
        <taxon>Pseudomonadota</taxon>
        <taxon>Alphaproteobacteria</taxon>
        <taxon>Sphingomonadales</taxon>
        <taxon>Sphingomonadaceae</taxon>
        <taxon>Novosphingobium</taxon>
    </lineage>
</organism>
<dbReference type="eggNOG" id="ENOG5032UTB">
    <property type="taxonomic scope" value="Bacteria"/>
</dbReference>